<feature type="region of interest" description="Disordered" evidence="1">
    <location>
        <begin position="112"/>
        <end position="140"/>
    </location>
</feature>
<reference evidence="2" key="2">
    <citation type="submission" date="2020-09" db="EMBL/GenBank/DDBJ databases">
        <authorList>
            <person name="Sun Q."/>
            <person name="Kim S."/>
        </authorList>
    </citation>
    <scope>NUCLEOTIDE SEQUENCE</scope>
    <source>
        <strain evidence="2">KCTC 23714</strain>
    </source>
</reference>
<sequence>MTGRSRILGLMARRTSAEIAREQAEMLRLSRTHTEAQGMVDRLGSMLEERRTKPGQGGLAADLRLNGALCAQIAAESARQQDRAAALEVELAAKQTEIARRDRKRQKLEEAYRDARTAEADAREARNAAALPPRMPGAGR</sequence>
<evidence type="ECO:0000256" key="1">
    <source>
        <dbReference type="SAM" id="MobiDB-lite"/>
    </source>
</evidence>
<feature type="compositionally biased region" description="Basic and acidic residues" evidence="1">
    <location>
        <begin position="112"/>
        <end position="126"/>
    </location>
</feature>
<evidence type="ECO:0008006" key="4">
    <source>
        <dbReference type="Google" id="ProtNLM"/>
    </source>
</evidence>
<dbReference type="RefSeq" id="WP_189631923.1">
    <property type="nucleotide sequence ID" value="NZ_BMYQ01000001.1"/>
</dbReference>
<organism evidence="2 3">
    <name type="scientific">Gemmobacter lanyuensis</name>
    <dbReference type="NCBI Taxonomy" id="1054497"/>
    <lineage>
        <taxon>Bacteria</taxon>
        <taxon>Pseudomonadati</taxon>
        <taxon>Pseudomonadota</taxon>
        <taxon>Alphaproteobacteria</taxon>
        <taxon>Rhodobacterales</taxon>
        <taxon>Paracoccaceae</taxon>
        <taxon>Gemmobacter</taxon>
    </lineage>
</organism>
<comment type="caution">
    <text evidence="2">The sequence shown here is derived from an EMBL/GenBank/DDBJ whole genome shotgun (WGS) entry which is preliminary data.</text>
</comment>
<dbReference type="AlphaFoldDB" id="A0A918MFK6"/>
<dbReference type="EMBL" id="BMYQ01000001">
    <property type="protein sequence ID" value="GGW21441.1"/>
    <property type="molecule type" value="Genomic_DNA"/>
</dbReference>
<evidence type="ECO:0000313" key="3">
    <source>
        <dbReference type="Proteomes" id="UP000628984"/>
    </source>
</evidence>
<gene>
    <name evidence="2" type="ORF">GCM10011452_01810</name>
</gene>
<reference evidence="2" key="1">
    <citation type="journal article" date="2014" name="Int. J. Syst. Evol. Microbiol.">
        <title>Complete genome sequence of Corynebacterium casei LMG S-19264T (=DSM 44701T), isolated from a smear-ripened cheese.</title>
        <authorList>
            <consortium name="US DOE Joint Genome Institute (JGI-PGF)"/>
            <person name="Walter F."/>
            <person name="Albersmeier A."/>
            <person name="Kalinowski J."/>
            <person name="Ruckert C."/>
        </authorList>
    </citation>
    <scope>NUCLEOTIDE SEQUENCE</scope>
    <source>
        <strain evidence="2">KCTC 23714</strain>
    </source>
</reference>
<evidence type="ECO:0000313" key="2">
    <source>
        <dbReference type="EMBL" id="GGW21441.1"/>
    </source>
</evidence>
<accession>A0A918MFK6</accession>
<dbReference type="Proteomes" id="UP000628984">
    <property type="component" value="Unassembled WGS sequence"/>
</dbReference>
<name>A0A918MFK6_9RHOB</name>
<proteinExistence type="predicted"/>
<keyword evidence="3" id="KW-1185">Reference proteome</keyword>
<protein>
    <recommendedName>
        <fullName evidence="4">Flagellar FliJ protein</fullName>
    </recommendedName>
</protein>